<feature type="transmembrane region" description="Helical" evidence="14">
    <location>
        <begin position="373"/>
        <end position="392"/>
    </location>
</feature>
<evidence type="ECO:0000259" key="15">
    <source>
        <dbReference type="PROSITE" id="PS51099"/>
    </source>
</evidence>
<dbReference type="PANTHER" id="PTHR30505">
    <property type="entry name" value="FRUCTOSE-LIKE PERMEASE"/>
    <property type="match status" value="1"/>
</dbReference>
<evidence type="ECO:0000256" key="6">
    <source>
        <dbReference type="ARBA" id="ARBA00022553"/>
    </source>
</evidence>
<dbReference type="CDD" id="cd05569">
    <property type="entry name" value="PTS_IIB_fructose"/>
    <property type="match status" value="1"/>
</dbReference>
<feature type="transmembrane region" description="Helical" evidence="14">
    <location>
        <begin position="487"/>
        <end position="507"/>
    </location>
</feature>
<feature type="transmembrane region" description="Helical" evidence="14">
    <location>
        <begin position="293"/>
        <end position="318"/>
    </location>
</feature>
<evidence type="ECO:0000313" key="17">
    <source>
        <dbReference type="EMBL" id="PPT91019.1"/>
    </source>
</evidence>
<dbReference type="GO" id="GO:0016301">
    <property type="term" value="F:kinase activity"/>
    <property type="evidence" value="ECO:0007669"/>
    <property type="project" value="UniProtKB-KW"/>
</dbReference>
<keyword evidence="6" id="KW-0597">Phosphoprotein</keyword>
<evidence type="ECO:0000256" key="5">
    <source>
        <dbReference type="ARBA" id="ARBA00022475"/>
    </source>
</evidence>
<feature type="transmembrane region" description="Helical" evidence="14">
    <location>
        <begin position="450"/>
        <end position="475"/>
    </location>
</feature>
<keyword evidence="12 14" id="KW-1133">Transmembrane helix</keyword>
<dbReference type="OrthoDB" id="9782569at2"/>
<keyword evidence="4" id="KW-0813">Transport</keyword>
<dbReference type="GO" id="GO:0005886">
    <property type="term" value="C:plasma membrane"/>
    <property type="evidence" value="ECO:0007669"/>
    <property type="project" value="UniProtKB-SubCell"/>
</dbReference>
<dbReference type="PROSITE" id="PS51099">
    <property type="entry name" value="PTS_EIIB_TYPE_2"/>
    <property type="match status" value="1"/>
</dbReference>
<dbReference type="InterPro" id="IPR013014">
    <property type="entry name" value="PTS_EIIC_2"/>
</dbReference>
<feature type="domain" description="PTS EIIB type-2" evidence="15">
    <location>
        <begin position="123"/>
        <end position="218"/>
    </location>
</feature>
<keyword evidence="7" id="KW-0762">Sugar transport</keyword>
<feature type="transmembrane region" description="Helical" evidence="14">
    <location>
        <begin position="514"/>
        <end position="533"/>
    </location>
</feature>
<evidence type="ECO:0000256" key="7">
    <source>
        <dbReference type="ARBA" id="ARBA00022597"/>
    </source>
</evidence>
<feature type="domain" description="PTS EIIC type-2" evidence="16">
    <location>
        <begin position="247"/>
        <end position="581"/>
    </location>
</feature>
<gene>
    <name evidence="17" type="ORF">XthCFBP4691_09550</name>
</gene>
<keyword evidence="11" id="KW-0418">Kinase</keyword>
<evidence type="ECO:0000259" key="16">
    <source>
        <dbReference type="PROSITE" id="PS51104"/>
    </source>
</evidence>
<dbReference type="Proteomes" id="UP000239898">
    <property type="component" value="Unassembled WGS sequence"/>
</dbReference>
<evidence type="ECO:0000256" key="4">
    <source>
        <dbReference type="ARBA" id="ARBA00022448"/>
    </source>
</evidence>
<dbReference type="NCBIfam" id="TIGR00829">
    <property type="entry name" value="FRU"/>
    <property type="match status" value="1"/>
</dbReference>
<evidence type="ECO:0000256" key="13">
    <source>
        <dbReference type="ARBA" id="ARBA00023136"/>
    </source>
</evidence>
<feature type="transmembrane region" description="Helical" evidence="14">
    <location>
        <begin position="553"/>
        <end position="575"/>
    </location>
</feature>
<dbReference type="GO" id="GO:0090563">
    <property type="term" value="F:protein-phosphocysteine-sugar phosphotransferase activity"/>
    <property type="evidence" value="ECO:0007669"/>
    <property type="project" value="TreeGrafter"/>
</dbReference>
<dbReference type="PANTHER" id="PTHR30505:SF0">
    <property type="entry name" value="FRUCTOSE-LIKE PTS SYSTEM EIIBC COMPONENT-RELATED"/>
    <property type="match status" value="1"/>
</dbReference>
<dbReference type="EC" id="2.7.1.202" evidence="3"/>
<keyword evidence="10 14" id="KW-0812">Transmembrane</keyword>
<evidence type="ECO:0000256" key="2">
    <source>
        <dbReference type="ARBA" id="ARBA00004429"/>
    </source>
</evidence>
<evidence type="ECO:0000256" key="3">
    <source>
        <dbReference type="ARBA" id="ARBA00012799"/>
    </source>
</evidence>
<evidence type="ECO:0000256" key="8">
    <source>
        <dbReference type="ARBA" id="ARBA00022679"/>
    </source>
</evidence>
<name>A0A2S6ZFV1_9XANT</name>
<dbReference type="GO" id="GO:0009401">
    <property type="term" value="P:phosphoenolpyruvate-dependent sugar phosphotransferase system"/>
    <property type="evidence" value="ECO:0007669"/>
    <property type="project" value="UniProtKB-KW"/>
</dbReference>
<dbReference type="AlphaFoldDB" id="A0A2S6ZFV1"/>
<comment type="subcellular location">
    <subcellularLocation>
        <location evidence="2">Cell inner membrane</location>
        <topology evidence="2">Multi-pass membrane protein</topology>
    </subcellularLocation>
</comment>
<accession>A0A2S6ZFV1</accession>
<dbReference type="InterPro" id="IPR050864">
    <property type="entry name" value="Bacterial_PTS_Sugar_Transport"/>
</dbReference>
<dbReference type="EMBL" id="MIGX01000037">
    <property type="protein sequence ID" value="PPT91019.1"/>
    <property type="molecule type" value="Genomic_DNA"/>
</dbReference>
<dbReference type="InterPro" id="IPR013011">
    <property type="entry name" value="PTS_EIIB_2"/>
</dbReference>
<comment type="catalytic activity">
    <reaction evidence="1">
        <text>D-fructose(out) + N(pros)-phospho-L-histidyl-[protein] = D-fructose 1-phosphate(in) + L-histidyl-[protein]</text>
        <dbReference type="Rhea" id="RHEA:49252"/>
        <dbReference type="Rhea" id="RHEA-COMP:9745"/>
        <dbReference type="Rhea" id="RHEA-COMP:9746"/>
        <dbReference type="ChEBI" id="CHEBI:29979"/>
        <dbReference type="ChEBI" id="CHEBI:37721"/>
        <dbReference type="ChEBI" id="CHEBI:58674"/>
        <dbReference type="ChEBI" id="CHEBI:64837"/>
        <dbReference type="EC" id="2.7.1.202"/>
    </reaction>
</comment>
<comment type="caution">
    <text evidence="17">The sequence shown here is derived from an EMBL/GenBank/DDBJ whole genome shotgun (WGS) entry which is preliminary data.</text>
</comment>
<keyword evidence="9" id="KW-0598">Phosphotransferase system</keyword>
<keyword evidence="5" id="KW-1003">Cell membrane</keyword>
<reference evidence="17 18" key="1">
    <citation type="submission" date="2016-08" db="EMBL/GenBank/DDBJ databases">
        <title>Evolution of the type three secretion system and type three effector repertoires in Xanthomonas.</title>
        <authorList>
            <person name="Merda D."/>
            <person name="Briand M."/>
            <person name="Bosis E."/>
            <person name="Rousseau C."/>
            <person name="Portier P."/>
            <person name="Jacques M.-A."/>
            <person name="Fischer-Le Saux M."/>
        </authorList>
    </citation>
    <scope>NUCLEOTIDE SEQUENCE [LARGE SCALE GENOMIC DNA]</scope>
    <source>
        <strain evidence="17 18">CFBP 4691</strain>
    </source>
</reference>
<protein>
    <recommendedName>
        <fullName evidence="3">protein-N(pi)-phosphohistidine--D-fructose phosphotransferase</fullName>
        <ecNumber evidence="3">2.7.1.202</ecNumber>
    </recommendedName>
</protein>
<evidence type="ECO:0000256" key="10">
    <source>
        <dbReference type="ARBA" id="ARBA00022692"/>
    </source>
</evidence>
<dbReference type="GO" id="GO:0022877">
    <property type="term" value="F:protein-N(PI)-phosphohistidine-fructose phosphotransferase system transporter activity"/>
    <property type="evidence" value="ECO:0007669"/>
    <property type="project" value="InterPro"/>
</dbReference>
<dbReference type="InterPro" id="IPR003353">
    <property type="entry name" value="PTS_IIB_fruc"/>
</dbReference>
<evidence type="ECO:0000313" key="18">
    <source>
        <dbReference type="Proteomes" id="UP000239898"/>
    </source>
</evidence>
<organism evidence="17 18">
    <name type="scientific">Xanthomonas theicola</name>
    <dbReference type="NCBI Taxonomy" id="56464"/>
    <lineage>
        <taxon>Bacteria</taxon>
        <taxon>Pseudomonadati</taxon>
        <taxon>Pseudomonadota</taxon>
        <taxon>Gammaproteobacteria</taxon>
        <taxon>Lysobacterales</taxon>
        <taxon>Lysobacteraceae</taxon>
        <taxon>Xanthomonas</taxon>
    </lineage>
</organism>
<dbReference type="InterPro" id="IPR003501">
    <property type="entry name" value="PTS_EIIB_2/3"/>
</dbReference>
<dbReference type="SUPFAM" id="SSF52794">
    <property type="entry name" value="PTS system IIB component-like"/>
    <property type="match status" value="2"/>
</dbReference>
<keyword evidence="8" id="KW-0808">Transferase</keyword>
<evidence type="ECO:0000256" key="11">
    <source>
        <dbReference type="ARBA" id="ARBA00022777"/>
    </source>
</evidence>
<evidence type="ECO:0000256" key="9">
    <source>
        <dbReference type="ARBA" id="ARBA00022683"/>
    </source>
</evidence>
<dbReference type="InterPro" id="IPR006327">
    <property type="entry name" value="PTS_IIC_fruc"/>
</dbReference>
<feature type="transmembrane region" description="Helical" evidence="14">
    <location>
        <begin position="257"/>
        <end position="281"/>
    </location>
</feature>
<feature type="transmembrane region" description="Helical" evidence="14">
    <location>
        <begin position="412"/>
        <end position="430"/>
    </location>
</feature>
<dbReference type="Pfam" id="PF02302">
    <property type="entry name" value="PTS_IIB"/>
    <property type="match status" value="1"/>
</dbReference>
<keyword evidence="13 14" id="KW-0472">Membrane</keyword>
<evidence type="ECO:0000256" key="14">
    <source>
        <dbReference type="SAM" id="Phobius"/>
    </source>
</evidence>
<dbReference type="RefSeq" id="WP_128420205.1">
    <property type="nucleotide sequence ID" value="NZ_CP049017.1"/>
</dbReference>
<evidence type="ECO:0000256" key="1">
    <source>
        <dbReference type="ARBA" id="ARBA00001401"/>
    </source>
</evidence>
<feature type="transmembrane region" description="Helical" evidence="14">
    <location>
        <begin position="338"/>
        <end position="361"/>
    </location>
</feature>
<dbReference type="InterPro" id="IPR036095">
    <property type="entry name" value="PTS_EIIB-like_sf"/>
</dbReference>
<proteinExistence type="predicted"/>
<dbReference type="NCBIfam" id="TIGR01427">
    <property type="entry name" value="PTS_IIC_fructo"/>
    <property type="match status" value="1"/>
</dbReference>
<evidence type="ECO:0000256" key="12">
    <source>
        <dbReference type="ARBA" id="ARBA00022989"/>
    </source>
</evidence>
<dbReference type="PROSITE" id="PS51104">
    <property type="entry name" value="PTS_EIIC_TYPE_2"/>
    <property type="match status" value="1"/>
</dbReference>
<dbReference type="GO" id="GO:0005351">
    <property type="term" value="F:carbohydrate:proton symporter activity"/>
    <property type="evidence" value="ECO:0007669"/>
    <property type="project" value="InterPro"/>
</dbReference>
<dbReference type="Gene3D" id="3.40.50.2300">
    <property type="match status" value="1"/>
</dbReference>
<sequence length="581" mass="58515">MNPIFVVIVAGERSTEAVLAAAALRHAATARGAMLHAEVRTPQGVIAPLNLAATGSGYSLLLVGDGNADGDADGARFAGVAAARASLEAVLNDAAGVLAPLLANAGAAPATGTVRQAAGAKRIVAVTSCPTGIAHTFMAAEGLQQAAGMLGHAIRVETQGSVGAQDTLSDAEIADADLVLIAADREVDLARFGGKRLYKSGTKPAINDGPALLRKALAEAGVHAASGSGSGSGAAPANRERGTSAGPYKHLMTGVSFMLPFVTAGGLLIALAFALGGIYAFDDAHKGTLAWSLFQIGAKAGFTLMVPALAGYIAYSIADRPGIAPGMIGGMVAANLGAGFIGGIFAGFIAGYAVAALNRAIRLPRTLEGLKPVLILPVLGTLLVGLAMLYVVGQPVAELLAWLTDWLRGMQGSSAVLLGLLLGAMMAFDMGGPVNKAAYAFSTGLIASQVYTPMAAAMVAGMTPPLGIALATWAFGDRFTREERGTGAATGVLGLAFVTEGAIPYAARDPLRTIPALMLGSALAGSISMAMGAELKVPHGGVFVLPIPNAVTHLGMYLVALLAGTALTALMLRLLKKPAID</sequence>
<keyword evidence="18" id="KW-1185">Reference proteome</keyword>